<protein>
    <submittedName>
        <fullName evidence="4">Tetratricopeptide repeat protein</fullName>
    </submittedName>
</protein>
<organism evidence="4 5">
    <name type="scientific">Streptomyces apricus</name>
    <dbReference type="NCBI Taxonomy" id="1828112"/>
    <lineage>
        <taxon>Bacteria</taxon>
        <taxon>Bacillati</taxon>
        <taxon>Actinomycetota</taxon>
        <taxon>Actinomycetes</taxon>
        <taxon>Kitasatosporales</taxon>
        <taxon>Streptomycetaceae</taxon>
        <taxon>Streptomyces</taxon>
    </lineage>
</organism>
<dbReference type="InterPro" id="IPR047738">
    <property type="entry name" value="SAV_2336-like_N"/>
</dbReference>
<dbReference type="SUPFAM" id="SSF48452">
    <property type="entry name" value="TPR-like"/>
    <property type="match status" value="2"/>
</dbReference>
<gene>
    <name evidence="4" type="ORF">FGF04_16900</name>
</gene>
<dbReference type="Pfam" id="PF25000">
    <property type="entry name" value="DUF7779"/>
    <property type="match status" value="1"/>
</dbReference>
<dbReference type="Proteomes" id="UP000324965">
    <property type="component" value="Unassembled WGS sequence"/>
</dbReference>
<dbReference type="Pfam" id="PF00931">
    <property type="entry name" value="NB-ARC"/>
    <property type="match status" value="1"/>
</dbReference>
<dbReference type="Gene3D" id="3.40.50.300">
    <property type="entry name" value="P-loop containing nucleotide triphosphate hydrolases"/>
    <property type="match status" value="1"/>
</dbReference>
<feature type="region of interest" description="Disordered" evidence="1">
    <location>
        <begin position="435"/>
        <end position="536"/>
    </location>
</feature>
<feature type="domain" description="NB-ARC" evidence="2">
    <location>
        <begin position="543"/>
        <end position="696"/>
    </location>
</feature>
<dbReference type="InterPro" id="IPR011990">
    <property type="entry name" value="TPR-like_helical_dom_sf"/>
</dbReference>
<dbReference type="PANTHER" id="PTHR46082:SF6">
    <property type="entry name" value="AAA+ ATPASE DOMAIN-CONTAINING PROTEIN-RELATED"/>
    <property type="match status" value="1"/>
</dbReference>
<keyword evidence="5" id="KW-1185">Reference proteome</keyword>
<feature type="region of interest" description="Disordered" evidence="1">
    <location>
        <begin position="224"/>
        <end position="244"/>
    </location>
</feature>
<accession>A0A5B0B199</accession>
<reference evidence="4 5" key="1">
    <citation type="submission" date="2019-05" db="EMBL/GenBank/DDBJ databases">
        <authorList>
            <person name="Hariharan J."/>
            <person name="Choudoir M.J."/>
            <person name="Diebold P."/>
            <person name="Panke-Buisse K."/>
            <person name="Buckley D.H."/>
        </authorList>
    </citation>
    <scope>NUCLEOTIDE SEQUENCE [LARGE SCALE GENOMIC DNA]</scope>
    <source>
        <strain evidence="4 5">SUN51</strain>
    </source>
</reference>
<evidence type="ECO:0000259" key="2">
    <source>
        <dbReference type="Pfam" id="PF00931"/>
    </source>
</evidence>
<name>A0A5B0B199_9ACTN</name>
<dbReference type="Pfam" id="PF13424">
    <property type="entry name" value="TPR_12"/>
    <property type="match status" value="1"/>
</dbReference>
<dbReference type="NCBIfam" id="NF041121">
    <property type="entry name" value="SAV_2336_NTERM"/>
    <property type="match status" value="1"/>
</dbReference>
<feature type="compositionally biased region" description="Polar residues" evidence="1">
    <location>
        <begin position="435"/>
        <end position="444"/>
    </location>
</feature>
<dbReference type="Gene3D" id="1.25.40.10">
    <property type="entry name" value="Tetratricopeptide repeat domain"/>
    <property type="match status" value="2"/>
</dbReference>
<dbReference type="NCBIfam" id="NF040586">
    <property type="entry name" value="FxSxx_TPR"/>
    <property type="match status" value="1"/>
</dbReference>
<dbReference type="EMBL" id="VDFC01000040">
    <property type="protein sequence ID" value="KAA0935953.1"/>
    <property type="molecule type" value="Genomic_DNA"/>
</dbReference>
<dbReference type="Pfam" id="PF13374">
    <property type="entry name" value="TPR_10"/>
    <property type="match status" value="4"/>
</dbReference>
<dbReference type="InterPro" id="IPR002182">
    <property type="entry name" value="NB-ARC"/>
</dbReference>
<dbReference type="GO" id="GO:0043531">
    <property type="term" value="F:ADP binding"/>
    <property type="evidence" value="ECO:0007669"/>
    <property type="project" value="InterPro"/>
</dbReference>
<feature type="compositionally biased region" description="Basic and acidic residues" evidence="1">
    <location>
        <begin position="446"/>
        <end position="457"/>
    </location>
</feature>
<dbReference type="SUPFAM" id="SSF52540">
    <property type="entry name" value="P-loop containing nucleoside triphosphate hydrolases"/>
    <property type="match status" value="1"/>
</dbReference>
<feature type="domain" description="DUF7779" evidence="3">
    <location>
        <begin position="777"/>
        <end position="862"/>
    </location>
</feature>
<dbReference type="PANTHER" id="PTHR46082">
    <property type="entry name" value="ATP/GTP-BINDING PROTEIN-RELATED"/>
    <property type="match status" value="1"/>
</dbReference>
<evidence type="ECO:0000256" key="1">
    <source>
        <dbReference type="SAM" id="MobiDB-lite"/>
    </source>
</evidence>
<proteinExistence type="predicted"/>
<evidence type="ECO:0000313" key="5">
    <source>
        <dbReference type="Proteomes" id="UP000324965"/>
    </source>
</evidence>
<dbReference type="InterPro" id="IPR056681">
    <property type="entry name" value="DUF7779"/>
</dbReference>
<sequence>MTEVWVPVCRPVPERRLDLLLLLDESPSMALWSSTTRQIVELMEQSAAFRTVRVVPWNLATGTETGCPAGEVRSSDQQLLLAVTDGGHAAWRTDRAASVLHRLGRFSPVAVVSLLPQQLWDLTLPTITTTRLRAPSPAAPNRTYDADWKHPYNSPLGLESQTARDPKQDDAIPVPVIELRPSALGRWARLVAAAGDYEWHALATLWTAPDRDLRSTAVGPPAEELADLTAGPPDSEAGGARVAESSAERRAKQAAAMVRRFRAVASPSAYALAKRLAAAPLNLPVMRLLQESLPGAQPWNLSEIMLLGLVRRTGGSADAEDAHRVSFDFVEGVREELLALGSRAETIRALREVQRYLSPLLEAMWGEGGGALVEPEGAPADPPMTEQTRPFIAHLYTALCSASGPYLARANHLGRLLQRTHNLPRSIEHQSNIRTPDASFTSGYTDPKHYLPSEMRSKLNIVPKGRLDSASPSRTPEAIDTRHAVGSATTAPGPTAGSPTLPSPRQGGISVSAGPPVASAPPHNPPRIWGNVPQRNRNFTGRETLLDRLQERLLGGVTAVLPEALHGMGGVGKSQIAVEYVYRHSRSYRLVWWVPSDQESQIIQSLVELGEQMGLQAGPDMSAVPAVLDALRQGEPYSNWLLVFDNAEDPRTVRKYFPNDGPGSIVVTSRNSQWSTDFGSLEVDVFAREESVALLRRRSPNLPDDAVDHLAAALGDLPLAVEQAAAWLAETGMPVQQYLEAYEGNFTELMQSEPPNDYNRSVAAAWNVSLGRLRETRLDALQLLQVCSFFAPEPIDWDLFSAVRGISVPPELQSALEDPIKLGRAVREIGRYALARIDHRQNTLLMHRLVQRVLIEQMNTQEQAMMRHAAHQLLSHADPRNPQRSGFWPRYSSLLSHLRTSDAVNCEDGWTRQLVLNEVRFLRARGDHAGALALGEQAAKIWREDQGEDHENVLAVDQQIAESLREQGSDLGRAYAMQSKLVERYRRVLGEEHEDTLRAQSSLAIHHRNRGHFEAAREMDQRVYDTSKREFDEDDPATLLAAHNYAVSLRLAGDSDLALDLDYDTWQRRVEVLGEDHIQTLGTREAYLLDLQEVGRYPEASDGYATLAGEVTGRLGEQHPFVALVVRNWCVTLRKMGDHQRAYELSNKYLKVIADTLGTNSRHYLLIAVSHANDLRQVGKLQGSRALSEQMLTMHRERYGQEHPHSYAIAMNLAVTLRLLGQLEAALSLNEESVAGLTRVLSKGHPRTLLARMNLASDYFALGRFEDAHALDEAVAEESGRLRENHPTNLAVRLNLSYDLKALRRTEESERLYITTLNRYREVLGSSHPATFNAGKRLRADGDIDLLAL</sequence>
<feature type="compositionally biased region" description="Low complexity" evidence="1">
    <location>
        <begin position="486"/>
        <end position="517"/>
    </location>
</feature>
<dbReference type="InterPro" id="IPR053137">
    <property type="entry name" value="NLR-like"/>
</dbReference>
<comment type="caution">
    <text evidence="4">The sequence shown here is derived from an EMBL/GenBank/DDBJ whole genome shotgun (WGS) entry which is preliminary data.</text>
</comment>
<evidence type="ECO:0000259" key="3">
    <source>
        <dbReference type="Pfam" id="PF25000"/>
    </source>
</evidence>
<dbReference type="OrthoDB" id="580767at2"/>
<evidence type="ECO:0000313" key="4">
    <source>
        <dbReference type="EMBL" id="KAA0935953.1"/>
    </source>
</evidence>
<dbReference type="InterPro" id="IPR027417">
    <property type="entry name" value="P-loop_NTPase"/>
</dbReference>